<organism evidence="3 4">
    <name type="scientific">Rhodococcus phage ChewyVIII</name>
    <dbReference type="NCBI Taxonomy" id="1887657"/>
    <lineage>
        <taxon>Viruses</taxon>
        <taxon>Duplodnaviria</taxon>
        <taxon>Heunggongvirae</taxon>
        <taxon>Uroviricota</taxon>
        <taxon>Caudoviricetes</taxon>
        <taxon>Chewyvirus</taxon>
        <taxon>Chewyvirus chewyVIII</taxon>
    </lineage>
</organism>
<keyword evidence="4" id="KW-1185">Reference proteome</keyword>
<feature type="region of interest" description="Disordered" evidence="1">
    <location>
        <begin position="1"/>
        <end position="21"/>
    </location>
</feature>
<dbReference type="PANTHER" id="PTHR43196:SF2">
    <property type="entry name" value="PHOSPHOADENOSINE PHOSPHOSULFATE REDUCTASE"/>
    <property type="match status" value="1"/>
</dbReference>
<evidence type="ECO:0000259" key="2">
    <source>
        <dbReference type="Pfam" id="PF01507"/>
    </source>
</evidence>
<dbReference type="Proteomes" id="UP000221751">
    <property type="component" value="Segment"/>
</dbReference>
<feature type="domain" description="Phosphoadenosine phosphosulphate reductase" evidence="2">
    <location>
        <begin position="71"/>
        <end position="224"/>
    </location>
</feature>
<evidence type="ECO:0000313" key="4">
    <source>
        <dbReference type="Proteomes" id="UP000221751"/>
    </source>
</evidence>
<dbReference type="PANTHER" id="PTHR43196">
    <property type="entry name" value="SULFATE ADENYLYLTRANSFERASE SUBUNIT 2"/>
    <property type="match status" value="1"/>
</dbReference>
<reference evidence="4" key="1">
    <citation type="submission" date="2016-07" db="EMBL/GenBank/DDBJ databases">
        <authorList>
            <person name="Florea S."/>
            <person name="Webb J.S."/>
            <person name="Jaromczyk J."/>
            <person name="Schardl C.L."/>
        </authorList>
    </citation>
    <scope>NUCLEOTIDE SEQUENCE [LARGE SCALE GENOMIC DNA]</scope>
</reference>
<accession>A0A1C9EIC6</accession>
<dbReference type="EMBL" id="KX557288">
    <property type="protein sequence ID" value="AON97500.1"/>
    <property type="molecule type" value="Genomic_DNA"/>
</dbReference>
<proteinExistence type="predicted"/>
<protein>
    <submittedName>
        <fullName evidence="3">PAPS reductase-like domain protein</fullName>
    </submittedName>
</protein>
<sequence>MRPNPPEVMTPEEVSDLSPQERRARVRSLIEYSHDLLSAVMAEEERKPWRNPRAEDKTPRDHLLSVTSVCSLFSGGNDSTTLAHMFRSRTTHAIHANTTIGIEQTREYVRKVCADWGLPLIEKTAPVSYRDLVLEQGFPGPGHHYKMYQRLKERGLREARKELIGPRGKRERVVFLAGRRRTESERRANVPEVEYEGAIVWVSPLVYWTKLDLNTYREMHEDVPRNEVSDLLHMSGECLCGSFAHPGELDEIALFYPDVAKEIRDLEVEVLATGKHAPEKCKWGFRKGKPTKKAGALCSDCKFTTEGKS</sequence>
<gene>
    <name evidence="3" type="primary">79</name>
    <name evidence="3" type="ORF">SEA_CHEWYVIII_79</name>
</gene>
<dbReference type="RefSeq" id="YP_010754196.1">
    <property type="nucleotide sequence ID" value="NC_073456.1"/>
</dbReference>
<dbReference type="InterPro" id="IPR014729">
    <property type="entry name" value="Rossmann-like_a/b/a_fold"/>
</dbReference>
<dbReference type="InterPro" id="IPR050128">
    <property type="entry name" value="Sulfate_adenylyltrnsfr_sub2"/>
</dbReference>
<dbReference type="Pfam" id="PF01507">
    <property type="entry name" value="PAPS_reduct"/>
    <property type="match status" value="1"/>
</dbReference>
<dbReference type="Gene3D" id="3.40.50.620">
    <property type="entry name" value="HUPs"/>
    <property type="match status" value="1"/>
</dbReference>
<dbReference type="SUPFAM" id="SSF52402">
    <property type="entry name" value="Adenine nucleotide alpha hydrolases-like"/>
    <property type="match status" value="1"/>
</dbReference>
<name>A0A1C9EIC6_9CAUD</name>
<dbReference type="InterPro" id="IPR002500">
    <property type="entry name" value="PAPS_reduct_dom"/>
</dbReference>
<evidence type="ECO:0000256" key="1">
    <source>
        <dbReference type="SAM" id="MobiDB-lite"/>
    </source>
</evidence>
<evidence type="ECO:0000313" key="3">
    <source>
        <dbReference type="EMBL" id="AON97500.1"/>
    </source>
</evidence>
<dbReference type="GO" id="GO:0003824">
    <property type="term" value="F:catalytic activity"/>
    <property type="evidence" value="ECO:0007669"/>
    <property type="project" value="InterPro"/>
</dbReference>
<dbReference type="GeneID" id="80018777"/>
<dbReference type="KEGG" id="vg:80018777"/>